<comment type="similarity">
    <text evidence="4">Belongs to the glutamyl-tRNA reductase family.</text>
</comment>
<dbReference type="PANTHER" id="PTHR43013:SF1">
    <property type="entry name" value="GLUTAMYL-TRNA REDUCTASE"/>
    <property type="match status" value="1"/>
</dbReference>
<feature type="binding site" evidence="4 6">
    <location>
        <begin position="47"/>
        <end position="50"/>
    </location>
    <ligand>
        <name>substrate</name>
    </ligand>
</feature>
<feature type="binding site" evidence="4 6">
    <location>
        <begin position="109"/>
        <end position="111"/>
    </location>
    <ligand>
        <name>substrate</name>
    </ligand>
</feature>
<dbReference type="InterPro" id="IPR000343">
    <property type="entry name" value="4pyrrol_synth_GluRdtase"/>
</dbReference>
<comment type="catalytic activity">
    <reaction evidence="4">
        <text>(S)-4-amino-5-oxopentanoate + tRNA(Glu) + NADP(+) = L-glutamyl-tRNA(Glu) + NADPH + H(+)</text>
        <dbReference type="Rhea" id="RHEA:12344"/>
        <dbReference type="Rhea" id="RHEA-COMP:9663"/>
        <dbReference type="Rhea" id="RHEA-COMP:9680"/>
        <dbReference type="ChEBI" id="CHEBI:15378"/>
        <dbReference type="ChEBI" id="CHEBI:57501"/>
        <dbReference type="ChEBI" id="CHEBI:57783"/>
        <dbReference type="ChEBI" id="CHEBI:58349"/>
        <dbReference type="ChEBI" id="CHEBI:78442"/>
        <dbReference type="ChEBI" id="CHEBI:78520"/>
        <dbReference type="EC" id="1.2.1.70"/>
    </reaction>
</comment>
<dbReference type="InterPro" id="IPR036291">
    <property type="entry name" value="NAD(P)-bd_dom_sf"/>
</dbReference>
<feature type="active site" description="Nucleophile" evidence="4 5">
    <location>
        <position position="48"/>
    </location>
</feature>
<feature type="binding site" evidence="4 7">
    <location>
        <begin position="184"/>
        <end position="189"/>
    </location>
    <ligand>
        <name>NADP(+)</name>
        <dbReference type="ChEBI" id="CHEBI:58349"/>
    </ligand>
</feature>
<accession>A0A3S3VGQ4</accession>
<evidence type="ECO:0000256" key="1">
    <source>
        <dbReference type="ARBA" id="ARBA00022857"/>
    </source>
</evidence>
<dbReference type="InterPro" id="IPR036453">
    <property type="entry name" value="GluRdtase_dimer_dom_sf"/>
</dbReference>
<comment type="domain">
    <text evidence="4">Possesses an unusual extended V-shaped dimeric structure with each monomer consisting of three distinct domains arranged along a curved 'spinal' alpha-helix. The N-terminal catalytic domain specifically recognizes the glutamate moiety of the substrate. The second domain is the NADPH-binding domain, and the third C-terminal domain is responsible for dimerization.</text>
</comment>
<keyword evidence="3 4" id="KW-0627">Porphyrin biosynthesis</keyword>
<dbReference type="CDD" id="cd05213">
    <property type="entry name" value="NAD_bind_Glutamyl_tRNA_reduct"/>
    <property type="match status" value="1"/>
</dbReference>
<evidence type="ECO:0000256" key="4">
    <source>
        <dbReference type="HAMAP-Rule" id="MF_00087"/>
    </source>
</evidence>
<proteinExistence type="inferred from homology"/>
<dbReference type="InterPro" id="IPR036343">
    <property type="entry name" value="GluRdtase_N_sf"/>
</dbReference>
<dbReference type="SUPFAM" id="SSF51735">
    <property type="entry name" value="NAD(P)-binding Rossmann-fold domains"/>
    <property type="match status" value="1"/>
</dbReference>
<sequence length="398" mass="43888">MPQILCLSISHKKAPVRVLESFAIKDIVSFLARLKELGAEECAVIQTCHRVEIYSVGSCIGHSELKEFLVSNSGSCCPIDIYEEFYEGEEAVRHLFYLASGLESVILGENEVLHQVEEAFRLASGSGCAGKVLGIIFRGAINAGRMVRRKTSISKGSVSLGNVVLKAILLELGTLEGKKIVIIGAGKIGCLIAKSLPRKGPITVFIANRTYSRAEKLAVSVGGRAVRFESLRETIAGADAVVCATSSPHLVLRPSDLDQLDSRKRILIIDVSNPRGVDERIRDLGCAKLIDLDELIRIARENMKNREEAMIKAKELIEPSLALVMHRLQAGEQKKKFEEVMRWAEERRRKALELALKKGRFSEEQTKVISDFSYILMRDLIVPLFGESDLQEGPTGGC</sequence>
<dbReference type="InterPro" id="IPR015895">
    <property type="entry name" value="4pyrrol_synth_GluRdtase_N"/>
</dbReference>
<evidence type="ECO:0000256" key="8">
    <source>
        <dbReference type="PIRSR" id="PIRSR000445-4"/>
    </source>
</evidence>
<organism evidence="11 12">
    <name type="scientific">Methanosuratincola subterraneus</name>
    <dbReference type="NCBI Taxonomy" id="2593994"/>
    <lineage>
        <taxon>Archaea</taxon>
        <taxon>Thermoproteota</taxon>
        <taxon>Methanosuratincolia</taxon>
        <taxon>Candidatus Methanomethylicales</taxon>
        <taxon>Candidatus Methanomethylicaceae</taxon>
        <taxon>Candidatus Methanosuratincola (ex Vanwonterghem et al. 2016)</taxon>
    </lineage>
</organism>
<feature type="binding site" evidence="4 6">
    <location>
        <position position="104"/>
    </location>
    <ligand>
        <name>substrate</name>
    </ligand>
</feature>
<name>A0A3S3VGQ4_METS7</name>
<dbReference type="NCBIfam" id="TIGR01035">
    <property type="entry name" value="hemA"/>
    <property type="match status" value="1"/>
</dbReference>
<evidence type="ECO:0000256" key="6">
    <source>
        <dbReference type="PIRSR" id="PIRSR000445-2"/>
    </source>
</evidence>
<dbReference type="Pfam" id="PF01488">
    <property type="entry name" value="Shikimate_DH"/>
    <property type="match status" value="1"/>
</dbReference>
<comment type="subunit">
    <text evidence="4">Homodimer.</text>
</comment>
<dbReference type="AlphaFoldDB" id="A0A3S3VGQ4"/>
<dbReference type="SUPFAM" id="SSF69742">
    <property type="entry name" value="Glutamyl tRNA-reductase catalytic, N-terminal domain"/>
    <property type="match status" value="1"/>
</dbReference>
<reference evidence="11 12" key="1">
    <citation type="submission" date="2018-12" db="EMBL/GenBank/DDBJ databases">
        <title>The complete genome of the methanogenic archaea of the candidate phylum Verstraetearchaeota, obtained from the metagenome of underground thermal water.</title>
        <authorList>
            <person name="Kadnikov V.V."/>
            <person name="Mardanov A.V."/>
            <person name="Beletsky A.V."/>
            <person name="Karnachuk O.V."/>
            <person name="Ravin N.V."/>
        </authorList>
    </citation>
    <scope>NUCLEOTIDE SEQUENCE [LARGE SCALE GENOMIC DNA]</scope>
    <source>
        <strain evidence="11">Ch88</strain>
    </source>
</reference>
<dbReference type="GO" id="GO:0008883">
    <property type="term" value="F:glutamyl-tRNA reductase activity"/>
    <property type="evidence" value="ECO:0007669"/>
    <property type="project" value="UniProtKB-UniRule"/>
</dbReference>
<evidence type="ECO:0000313" key="11">
    <source>
        <dbReference type="EMBL" id="RWX74148.1"/>
    </source>
</evidence>
<evidence type="ECO:0000256" key="2">
    <source>
        <dbReference type="ARBA" id="ARBA00023002"/>
    </source>
</evidence>
<dbReference type="HAMAP" id="MF_00087">
    <property type="entry name" value="Glu_tRNA_reductase"/>
    <property type="match status" value="1"/>
</dbReference>
<dbReference type="PIRSF" id="PIRSF000445">
    <property type="entry name" value="4pyrrol_synth_GluRdtase"/>
    <property type="match status" value="1"/>
</dbReference>
<keyword evidence="1 4" id="KW-0521">NADP</keyword>
<evidence type="ECO:0000256" key="7">
    <source>
        <dbReference type="PIRSR" id="PIRSR000445-3"/>
    </source>
</evidence>
<evidence type="ECO:0000259" key="10">
    <source>
        <dbReference type="Pfam" id="PF05201"/>
    </source>
</evidence>
<dbReference type="FunFam" id="3.30.460.30:FF:000001">
    <property type="entry name" value="Glutamyl-tRNA reductase"/>
    <property type="match status" value="1"/>
</dbReference>
<dbReference type="Proteomes" id="UP000288215">
    <property type="component" value="Unassembled WGS sequence"/>
</dbReference>
<dbReference type="Gene3D" id="3.40.50.720">
    <property type="entry name" value="NAD(P)-binding Rossmann-like Domain"/>
    <property type="match status" value="1"/>
</dbReference>
<dbReference type="EC" id="1.2.1.70" evidence="4"/>
<dbReference type="Gene3D" id="3.30.460.30">
    <property type="entry name" value="Glutamyl-tRNA reductase, N-terminal domain"/>
    <property type="match status" value="1"/>
</dbReference>
<evidence type="ECO:0000313" key="12">
    <source>
        <dbReference type="Proteomes" id="UP000288215"/>
    </source>
</evidence>
<dbReference type="GO" id="GO:0019353">
    <property type="term" value="P:protoporphyrinogen IX biosynthetic process from glutamate"/>
    <property type="evidence" value="ECO:0007669"/>
    <property type="project" value="TreeGrafter"/>
</dbReference>
<dbReference type="PANTHER" id="PTHR43013">
    <property type="entry name" value="GLUTAMYL-TRNA REDUCTASE"/>
    <property type="match status" value="1"/>
</dbReference>
<dbReference type="SUPFAM" id="SSF69075">
    <property type="entry name" value="Glutamyl tRNA-reductase dimerization domain"/>
    <property type="match status" value="1"/>
</dbReference>
<feature type="domain" description="Quinate/shikimate 5-dehydrogenase/glutamyl-tRNA reductase" evidence="9">
    <location>
        <begin position="172"/>
        <end position="297"/>
    </location>
</feature>
<dbReference type="UniPathway" id="UPA00251">
    <property type="reaction ID" value="UER00316"/>
</dbReference>
<dbReference type="GO" id="GO:0050661">
    <property type="term" value="F:NADP binding"/>
    <property type="evidence" value="ECO:0007669"/>
    <property type="project" value="InterPro"/>
</dbReference>
<gene>
    <name evidence="4" type="primary">hemA</name>
    <name evidence="11" type="ORF">Metus_0173</name>
</gene>
<feature type="binding site" evidence="4 6">
    <location>
        <position position="115"/>
    </location>
    <ligand>
        <name>substrate</name>
    </ligand>
</feature>
<comment type="pathway">
    <text evidence="4">Porphyrin-containing compound metabolism; protoporphyrin-IX biosynthesis; 5-aminolevulinate from L-glutamyl-tRNA(Glu): step 1/2.</text>
</comment>
<dbReference type="EMBL" id="RXGA01000001">
    <property type="protein sequence ID" value="RWX74148.1"/>
    <property type="molecule type" value="Genomic_DNA"/>
</dbReference>
<evidence type="ECO:0000256" key="3">
    <source>
        <dbReference type="ARBA" id="ARBA00023244"/>
    </source>
</evidence>
<dbReference type="InterPro" id="IPR006151">
    <property type="entry name" value="Shikm_DH/Glu-tRNA_Rdtase"/>
</dbReference>
<feature type="domain" description="Glutamyl-tRNA reductase N-terminal" evidence="10">
    <location>
        <begin position="8"/>
        <end position="151"/>
    </location>
</feature>
<comment type="caution">
    <text evidence="11">The sequence shown here is derived from an EMBL/GenBank/DDBJ whole genome shotgun (WGS) entry which is preliminary data.</text>
</comment>
<evidence type="ECO:0000256" key="5">
    <source>
        <dbReference type="PIRSR" id="PIRSR000445-1"/>
    </source>
</evidence>
<comment type="miscellaneous">
    <text evidence="4">During catalysis, the active site Cys acts as a nucleophile attacking the alpha-carbonyl group of tRNA-bound glutamate with the formation of a thioester intermediate between enzyme and glutamate, and the concomitant release of tRNA(Glu). The thioester intermediate is finally reduced by direct hydride transfer from NADPH, to form the product GSA.</text>
</comment>
<feature type="site" description="Important for activity" evidence="4 8">
    <location>
        <position position="94"/>
    </location>
</feature>
<dbReference type="Pfam" id="PF05201">
    <property type="entry name" value="GlutR_N"/>
    <property type="match status" value="1"/>
</dbReference>
<keyword evidence="2 4" id="KW-0560">Oxidoreductase</keyword>
<evidence type="ECO:0000259" key="9">
    <source>
        <dbReference type="Pfam" id="PF01488"/>
    </source>
</evidence>
<comment type="function">
    <text evidence="4">Catalyzes the NADPH-dependent reduction of glutamyl-tRNA(Glu) to glutamate 1-semialdehyde (GSA).</text>
</comment>
<protein>
    <recommendedName>
        <fullName evidence="4">Glutamyl-tRNA reductase</fullName>
        <shortName evidence="4">GluTR</shortName>
        <ecNumber evidence="4">1.2.1.70</ecNumber>
    </recommendedName>
</protein>